<accession>A0A162UED1</accession>
<evidence type="ECO:0000313" key="5">
    <source>
        <dbReference type="Proteomes" id="UP000076603"/>
    </source>
</evidence>
<evidence type="ECO:0000256" key="2">
    <source>
        <dbReference type="ARBA" id="ARBA00023315"/>
    </source>
</evidence>
<feature type="domain" description="N-acetyltransferase" evidence="3">
    <location>
        <begin position="5"/>
        <end position="140"/>
    </location>
</feature>
<keyword evidence="1 4" id="KW-0808">Transferase</keyword>
<dbReference type="EMBL" id="LWAE01000001">
    <property type="protein sequence ID" value="KZL93807.1"/>
    <property type="molecule type" value="Genomic_DNA"/>
</dbReference>
<keyword evidence="2" id="KW-0012">Acyltransferase</keyword>
<dbReference type="Pfam" id="PF13508">
    <property type="entry name" value="Acetyltransf_7"/>
    <property type="match status" value="1"/>
</dbReference>
<dbReference type="PANTHER" id="PTHR43626">
    <property type="entry name" value="ACYL-COA N-ACYLTRANSFERASE"/>
    <property type="match status" value="1"/>
</dbReference>
<dbReference type="OrthoDB" id="9775804at2"/>
<evidence type="ECO:0000256" key="1">
    <source>
        <dbReference type="ARBA" id="ARBA00022679"/>
    </source>
</evidence>
<proteinExistence type="predicted"/>
<name>A0A162UED1_9CLOT</name>
<protein>
    <submittedName>
        <fullName evidence="4">Acetyltransferase (GNAT) family protein</fullName>
    </submittedName>
</protein>
<evidence type="ECO:0000313" key="4">
    <source>
        <dbReference type="EMBL" id="KZL93807.1"/>
    </source>
</evidence>
<dbReference type="InterPro" id="IPR045039">
    <property type="entry name" value="NSI-like"/>
</dbReference>
<organism evidence="4 5">
    <name type="scientific">Clostridium magnum DSM 2767</name>
    <dbReference type="NCBI Taxonomy" id="1121326"/>
    <lineage>
        <taxon>Bacteria</taxon>
        <taxon>Bacillati</taxon>
        <taxon>Bacillota</taxon>
        <taxon>Clostridia</taxon>
        <taxon>Eubacteriales</taxon>
        <taxon>Clostridiaceae</taxon>
        <taxon>Clostridium</taxon>
    </lineage>
</organism>
<dbReference type="InterPro" id="IPR000182">
    <property type="entry name" value="GNAT_dom"/>
</dbReference>
<dbReference type="GO" id="GO:0005737">
    <property type="term" value="C:cytoplasm"/>
    <property type="evidence" value="ECO:0007669"/>
    <property type="project" value="TreeGrafter"/>
</dbReference>
<dbReference type="Gene3D" id="3.40.630.30">
    <property type="match status" value="1"/>
</dbReference>
<dbReference type="CDD" id="cd04301">
    <property type="entry name" value="NAT_SF"/>
    <property type="match status" value="1"/>
</dbReference>
<evidence type="ECO:0000259" key="3">
    <source>
        <dbReference type="PROSITE" id="PS51186"/>
    </source>
</evidence>
<dbReference type="InterPro" id="IPR016181">
    <property type="entry name" value="Acyl_CoA_acyltransferase"/>
</dbReference>
<reference evidence="4 5" key="1">
    <citation type="submission" date="2016-04" db="EMBL/GenBank/DDBJ databases">
        <title>Genome sequence of Clostridium magnum DSM 2767.</title>
        <authorList>
            <person name="Poehlein A."/>
            <person name="Uhlig R."/>
            <person name="Fischer R."/>
            <person name="Bahl H."/>
            <person name="Daniel R."/>
        </authorList>
    </citation>
    <scope>NUCLEOTIDE SEQUENCE [LARGE SCALE GENOMIC DNA]</scope>
    <source>
        <strain evidence="4 5">DSM 2767</strain>
    </source>
</reference>
<dbReference type="GO" id="GO:0008080">
    <property type="term" value="F:N-acetyltransferase activity"/>
    <property type="evidence" value="ECO:0007669"/>
    <property type="project" value="InterPro"/>
</dbReference>
<dbReference type="SUPFAM" id="SSF55729">
    <property type="entry name" value="Acyl-CoA N-acyltransferases (Nat)"/>
    <property type="match status" value="1"/>
</dbReference>
<dbReference type="AlphaFoldDB" id="A0A162UED1"/>
<dbReference type="RefSeq" id="WP_066618270.1">
    <property type="nucleotide sequence ID" value="NZ_FQXL01000012.1"/>
</dbReference>
<sequence>MNLKIQYSCLNIDWNYVSEILEKVGMSYFEGEVHKKAFENSHTVAFVFDGDKLIGFGRAISDGIYQAAIYDVAVLPEYQGRSVGRAIVNGILKCIPQCSVILYASPGKEKFYKKLNFRKMKTGMALFRNAEKMQTKGFTE</sequence>
<dbReference type="PATRIC" id="fig|1121326.3.peg.817"/>
<comment type="caution">
    <text evidence="4">The sequence shown here is derived from an EMBL/GenBank/DDBJ whole genome shotgun (WGS) entry which is preliminary data.</text>
</comment>
<keyword evidence="5" id="KW-1185">Reference proteome</keyword>
<dbReference type="PANTHER" id="PTHR43626:SF4">
    <property type="entry name" value="GCN5-RELATED N-ACETYLTRANSFERASE 2, CHLOROPLASTIC"/>
    <property type="match status" value="1"/>
</dbReference>
<dbReference type="STRING" id="1121326.CLMAG_08580"/>
<gene>
    <name evidence="4" type="ORF">CLMAG_08580</name>
</gene>
<dbReference type="Proteomes" id="UP000076603">
    <property type="component" value="Unassembled WGS sequence"/>
</dbReference>
<dbReference type="PROSITE" id="PS51186">
    <property type="entry name" value="GNAT"/>
    <property type="match status" value="1"/>
</dbReference>